<keyword evidence="2" id="KW-0812">Transmembrane</keyword>
<sequence length="367" mass="39739">MATESPSAAKPIANDAGQPTQGSLQMGQQDFEGEVQTHDQVPSADVLRKIEDYPVLDQHGKSHPFKSLYSGQGVAQRVLIVFNCQEYLRTLSASITPEALAPLEKTTSLVLIGCGDPALIESYAKESNFNFPAFTDPTRQLYHDLEMICSLDAGTQPAYIAKSTARVTMESIVRAVKPYDLNWMAKALDRYVNYNILAMSAFKPVKRGWHAIHIGPLVAATTYKCCTEGYDLQGYSHCTRQEALGTNIDEQITITTIPAGVCTIPTDSPTTSIPTETFRLSKRDNSGNDDSLGTNGKAGIAIGAIVCVVSVAISAFWIYRSRSSATRNSRPQEQVPEAISLEPPPAYPGPPTTAGASRDMSHAPPKQ</sequence>
<name>A0AAD4CLF1_ASPNN</name>
<proteinExistence type="predicted"/>
<keyword evidence="4" id="KW-1185">Reference proteome</keyword>
<feature type="compositionally biased region" description="Polar residues" evidence="1">
    <location>
        <begin position="17"/>
        <end position="28"/>
    </location>
</feature>
<gene>
    <name evidence="3" type="ORF">FE257_008594</name>
</gene>
<reference evidence="3" key="2">
    <citation type="submission" date="2020-02" db="EMBL/GenBank/DDBJ databases">
        <authorList>
            <person name="Gilchrist C.L.M."/>
            <person name="Chooi Y.-H."/>
        </authorList>
    </citation>
    <scope>NUCLEOTIDE SEQUENCE</scope>
    <source>
        <strain evidence="3">MST-FP2251</strain>
    </source>
</reference>
<dbReference type="InterPro" id="IPR032801">
    <property type="entry name" value="PXL2A/B/C"/>
</dbReference>
<feature type="transmembrane region" description="Helical" evidence="2">
    <location>
        <begin position="298"/>
        <end position="319"/>
    </location>
</feature>
<feature type="compositionally biased region" description="Low complexity" evidence="1">
    <location>
        <begin position="265"/>
        <end position="277"/>
    </location>
</feature>
<dbReference type="Pfam" id="PF13911">
    <property type="entry name" value="AhpC-TSA_2"/>
    <property type="match status" value="1"/>
</dbReference>
<feature type="compositionally biased region" description="Pro residues" evidence="1">
    <location>
        <begin position="342"/>
        <end position="351"/>
    </location>
</feature>
<evidence type="ECO:0000256" key="2">
    <source>
        <dbReference type="SAM" id="Phobius"/>
    </source>
</evidence>
<evidence type="ECO:0000313" key="3">
    <source>
        <dbReference type="EMBL" id="KAF9888487.1"/>
    </source>
</evidence>
<feature type="region of interest" description="Disordered" evidence="1">
    <location>
        <begin position="265"/>
        <end position="290"/>
    </location>
</feature>
<protein>
    <submittedName>
        <fullName evidence="3">Uncharacterized protein</fullName>
    </submittedName>
</protein>
<comment type="caution">
    <text evidence="3">The sequence shown here is derived from an EMBL/GenBank/DDBJ whole genome shotgun (WGS) entry which is preliminary data.</text>
</comment>
<dbReference type="EMBL" id="VCAU01000046">
    <property type="protein sequence ID" value="KAF9888487.1"/>
    <property type="molecule type" value="Genomic_DNA"/>
</dbReference>
<reference evidence="3" key="1">
    <citation type="journal article" date="2019" name="Beilstein J. Org. Chem.">
        <title>Nanangenines: drimane sesquiterpenoids as the dominant metabolite cohort of a novel Australian fungus, Aspergillus nanangensis.</title>
        <authorList>
            <person name="Lacey H.J."/>
            <person name="Gilchrist C.L.M."/>
            <person name="Crombie A."/>
            <person name="Kalaitzis J.A."/>
            <person name="Vuong D."/>
            <person name="Rutledge P.J."/>
            <person name="Turner P."/>
            <person name="Pitt J.I."/>
            <person name="Lacey E."/>
            <person name="Chooi Y.H."/>
            <person name="Piggott A.M."/>
        </authorList>
    </citation>
    <scope>NUCLEOTIDE SEQUENCE</scope>
    <source>
        <strain evidence="3">MST-FP2251</strain>
    </source>
</reference>
<dbReference type="Proteomes" id="UP001194746">
    <property type="component" value="Unassembled WGS sequence"/>
</dbReference>
<keyword evidence="2" id="KW-1133">Transmembrane helix</keyword>
<dbReference type="AlphaFoldDB" id="A0AAD4CLF1"/>
<accession>A0AAD4CLF1</accession>
<organism evidence="3 4">
    <name type="scientific">Aspergillus nanangensis</name>
    <dbReference type="NCBI Taxonomy" id="2582783"/>
    <lineage>
        <taxon>Eukaryota</taxon>
        <taxon>Fungi</taxon>
        <taxon>Dikarya</taxon>
        <taxon>Ascomycota</taxon>
        <taxon>Pezizomycotina</taxon>
        <taxon>Eurotiomycetes</taxon>
        <taxon>Eurotiomycetidae</taxon>
        <taxon>Eurotiales</taxon>
        <taxon>Aspergillaceae</taxon>
        <taxon>Aspergillus</taxon>
        <taxon>Aspergillus subgen. Circumdati</taxon>
    </lineage>
</organism>
<feature type="region of interest" description="Disordered" evidence="1">
    <location>
        <begin position="324"/>
        <end position="367"/>
    </location>
</feature>
<evidence type="ECO:0000256" key="1">
    <source>
        <dbReference type="SAM" id="MobiDB-lite"/>
    </source>
</evidence>
<evidence type="ECO:0000313" key="4">
    <source>
        <dbReference type="Proteomes" id="UP001194746"/>
    </source>
</evidence>
<keyword evidence="2" id="KW-0472">Membrane</keyword>
<feature type="region of interest" description="Disordered" evidence="1">
    <location>
        <begin position="1"/>
        <end position="41"/>
    </location>
</feature>